<organism evidence="12 13">
    <name type="scientific">Conidiobolus coronatus (strain ATCC 28846 / CBS 209.66 / NRRL 28638)</name>
    <name type="common">Delacroixia coronata</name>
    <dbReference type="NCBI Taxonomy" id="796925"/>
    <lineage>
        <taxon>Eukaryota</taxon>
        <taxon>Fungi</taxon>
        <taxon>Fungi incertae sedis</taxon>
        <taxon>Zoopagomycota</taxon>
        <taxon>Entomophthoromycotina</taxon>
        <taxon>Entomophthoromycetes</taxon>
        <taxon>Entomophthorales</taxon>
        <taxon>Ancylistaceae</taxon>
        <taxon>Conidiobolus</taxon>
    </lineage>
</organism>
<evidence type="ECO:0000313" key="12">
    <source>
        <dbReference type="EMBL" id="KXN71013.1"/>
    </source>
</evidence>
<dbReference type="PANTHER" id="PTHR24056">
    <property type="entry name" value="CELL DIVISION PROTEIN KINASE"/>
    <property type="match status" value="1"/>
</dbReference>
<feature type="binding site" evidence="9">
    <location>
        <position position="33"/>
    </location>
    <ligand>
        <name>ATP</name>
        <dbReference type="ChEBI" id="CHEBI:30616"/>
    </ligand>
</feature>
<dbReference type="Pfam" id="PF00069">
    <property type="entry name" value="Pkinase"/>
    <property type="match status" value="1"/>
</dbReference>
<keyword evidence="3 10" id="KW-0723">Serine/threonine-protein kinase</keyword>
<evidence type="ECO:0000256" key="5">
    <source>
        <dbReference type="ARBA" id="ARBA00022741"/>
    </source>
</evidence>
<feature type="non-terminal residue" evidence="12">
    <location>
        <position position="319"/>
    </location>
</feature>
<keyword evidence="4" id="KW-0808">Transferase</keyword>
<evidence type="ECO:0000256" key="1">
    <source>
        <dbReference type="ARBA" id="ARBA00004123"/>
    </source>
</evidence>
<protein>
    <submittedName>
        <fullName evidence="12">Kinase-like protein</fullName>
    </submittedName>
</protein>
<keyword evidence="6 12" id="KW-0418">Kinase</keyword>
<evidence type="ECO:0000256" key="9">
    <source>
        <dbReference type="PROSITE-ProRule" id="PRU10141"/>
    </source>
</evidence>
<evidence type="ECO:0000256" key="4">
    <source>
        <dbReference type="ARBA" id="ARBA00022679"/>
    </source>
</evidence>
<dbReference type="Gene3D" id="3.30.200.20">
    <property type="entry name" value="Phosphorylase Kinase, domain 1"/>
    <property type="match status" value="1"/>
</dbReference>
<dbReference type="GO" id="GO:0004674">
    <property type="term" value="F:protein serine/threonine kinase activity"/>
    <property type="evidence" value="ECO:0007669"/>
    <property type="project" value="UniProtKB-KW"/>
</dbReference>
<feature type="domain" description="Protein kinase" evidence="11">
    <location>
        <begin position="4"/>
        <end position="307"/>
    </location>
</feature>
<dbReference type="InterPro" id="IPR017441">
    <property type="entry name" value="Protein_kinase_ATP_BS"/>
</dbReference>
<dbReference type="PROSITE" id="PS00108">
    <property type="entry name" value="PROTEIN_KINASE_ST"/>
    <property type="match status" value="1"/>
</dbReference>
<feature type="non-terminal residue" evidence="12">
    <location>
        <position position="1"/>
    </location>
</feature>
<comment type="subcellular location">
    <subcellularLocation>
        <location evidence="1">Nucleus</location>
    </subcellularLocation>
</comment>
<evidence type="ECO:0000256" key="8">
    <source>
        <dbReference type="ARBA" id="ARBA00023242"/>
    </source>
</evidence>
<evidence type="ECO:0000259" key="11">
    <source>
        <dbReference type="PROSITE" id="PS50011"/>
    </source>
</evidence>
<evidence type="ECO:0000256" key="10">
    <source>
        <dbReference type="RuleBase" id="RU000304"/>
    </source>
</evidence>
<dbReference type="AlphaFoldDB" id="A0A137P7M2"/>
<dbReference type="OrthoDB" id="204883at2759"/>
<keyword evidence="8" id="KW-0539">Nucleus</keyword>
<evidence type="ECO:0000256" key="2">
    <source>
        <dbReference type="ARBA" id="ARBA00006485"/>
    </source>
</evidence>
<proteinExistence type="inferred from homology"/>
<evidence type="ECO:0000256" key="6">
    <source>
        <dbReference type="ARBA" id="ARBA00022777"/>
    </source>
</evidence>
<dbReference type="InterPro" id="IPR011009">
    <property type="entry name" value="Kinase-like_dom_sf"/>
</dbReference>
<dbReference type="InterPro" id="IPR008271">
    <property type="entry name" value="Ser/Thr_kinase_AS"/>
</dbReference>
<dbReference type="PROSITE" id="PS00107">
    <property type="entry name" value="PROTEIN_KINASE_ATP"/>
    <property type="match status" value="1"/>
</dbReference>
<gene>
    <name evidence="12" type="ORF">CONCODRAFT_30824</name>
</gene>
<dbReference type="FunFam" id="1.10.510.10:FF:000624">
    <property type="entry name" value="Mitogen-activated protein kinase"/>
    <property type="match status" value="1"/>
</dbReference>
<accession>A0A137P7M2</accession>
<dbReference type="InterPro" id="IPR050108">
    <property type="entry name" value="CDK"/>
</dbReference>
<evidence type="ECO:0000313" key="13">
    <source>
        <dbReference type="Proteomes" id="UP000070444"/>
    </source>
</evidence>
<dbReference type="EMBL" id="KQ964486">
    <property type="protein sequence ID" value="KXN71013.1"/>
    <property type="molecule type" value="Genomic_DNA"/>
</dbReference>
<dbReference type="Gene3D" id="1.10.510.10">
    <property type="entry name" value="Transferase(Phosphotransferase) domain 1"/>
    <property type="match status" value="1"/>
</dbReference>
<evidence type="ECO:0000256" key="7">
    <source>
        <dbReference type="ARBA" id="ARBA00022840"/>
    </source>
</evidence>
<sequence>INDFDAIKEVGEGSYGVVYSAFHRPSRQTVALKKMKPFAKIGIPRCIISEIALLKSCQHKNILQIHNTMVAERPPNHRGPADLYIITPYISHDLYGLLLNPNFTFSLPFIKHVSLQLLTGIKYLHSKDIVHRDIKPSNLLITRKGILKIGDFGLARRPNIGPMTPQMVTHWYRSPEICLGSTEYAPATDMWSIGCVITEMLRGFPLFLVNNHRDFFMRLCHIFGKPDEETLEYFGSIQRSVQNTSLDINLDVDWNQSKAHFDEKFQSLNGPLVALVKDLLCLDPRRRITAAEAVHASCFSTLPMPAVDAGFEEVVASHE</sequence>
<comment type="similarity">
    <text evidence="2">Belongs to the protein kinase superfamily. CMGC Ser/Thr protein kinase family. CDC2/CDKX subfamily.</text>
</comment>
<dbReference type="Proteomes" id="UP000070444">
    <property type="component" value="Unassembled WGS sequence"/>
</dbReference>
<reference evidence="12 13" key="1">
    <citation type="journal article" date="2015" name="Genome Biol. Evol.">
        <title>Phylogenomic analyses indicate that early fungi evolved digesting cell walls of algal ancestors of land plants.</title>
        <authorList>
            <person name="Chang Y."/>
            <person name="Wang S."/>
            <person name="Sekimoto S."/>
            <person name="Aerts A.L."/>
            <person name="Choi C."/>
            <person name="Clum A."/>
            <person name="LaButti K.M."/>
            <person name="Lindquist E.A."/>
            <person name="Yee Ngan C."/>
            <person name="Ohm R.A."/>
            <person name="Salamov A.A."/>
            <person name="Grigoriev I.V."/>
            <person name="Spatafora J.W."/>
            <person name="Berbee M.L."/>
        </authorList>
    </citation>
    <scope>NUCLEOTIDE SEQUENCE [LARGE SCALE GENOMIC DNA]</scope>
    <source>
        <strain evidence="12 13">NRRL 28638</strain>
    </source>
</reference>
<dbReference type="InterPro" id="IPR000719">
    <property type="entry name" value="Prot_kinase_dom"/>
</dbReference>
<dbReference type="GO" id="GO:0005634">
    <property type="term" value="C:nucleus"/>
    <property type="evidence" value="ECO:0007669"/>
    <property type="project" value="UniProtKB-SubCell"/>
</dbReference>
<dbReference type="PROSITE" id="PS50011">
    <property type="entry name" value="PROTEIN_KINASE_DOM"/>
    <property type="match status" value="1"/>
</dbReference>
<dbReference type="STRING" id="796925.A0A137P7M2"/>
<keyword evidence="13" id="KW-1185">Reference proteome</keyword>
<keyword evidence="7 9" id="KW-0067">ATP-binding</keyword>
<dbReference type="GO" id="GO:0005524">
    <property type="term" value="F:ATP binding"/>
    <property type="evidence" value="ECO:0007669"/>
    <property type="project" value="UniProtKB-UniRule"/>
</dbReference>
<dbReference type="SUPFAM" id="SSF56112">
    <property type="entry name" value="Protein kinase-like (PK-like)"/>
    <property type="match status" value="1"/>
</dbReference>
<dbReference type="SMART" id="SM00220">
    <property type="entry name" value="S_TKc"/>
    <property type="match status" value="1"/>
</dbReference>
<name>A0A137P7M2_CONC2</name>
<evidence type="ECO:0000256" key="3">
    <source>
        <dbReference type="ARBA" id="ARBA00022527"/>
    </source>
</evidence>
<keyword evidence="5 9" id="KW-0547">Nucleotide-binding</keyword>